<feature type="compositionally biased region" description="Basic residues" evidence="6">
    <location>
        <begin position="230"/>
        <end position="244"/>
    </location>
</feature>
<dbReference type="OrthoDB" id="448427at2759"/>
<comment type="subcellular location">
    <subcellularLocation>
        <location evidence="1">Membrane</location>
        <topology evidence="1">Multi-pass membrane protein</topology>
    </subcellularLocation>
</comment>
<sequence length="273" mass="30579">MALGRTMLRMLHVLPSGLPKVHLFDINTPGDITFKESDNFTSGDRPTVVDTSHEETTVIVEVNYSMIPLRSLPFDYVKTQIQKMQPNATGKYPYNGSLDCVLKTRKAGGALKFYTGFPVYCVKIAHYVKTMELNGQELYYQELRLDYSRPRGSFNTPQFGKTNSYHKGGQRLTVFVRVFDTSGKPQEFESTLQEHSASCGEVVRVSLPKDYELGALKGAAKQQHSESPVKKPKSTTTQKKRGSSKRVIDIDRDEDDESSGGLITHSQSYHPAS</sequence>
<organism evidence="7 8">
    <name type="scientific">Coptis chinensis</name>
    <dbReference type="NCBI Taxonomy" id="261450"/>
    <lineage>
        <taxon>Eukaryota</taxon>
        <taxon>Viridiplantae</taxon>
        <taxon>Streptophyta</taxon>
        <taxon>Embryophyta</taxon>
        <taxon>Tracheophyta</taxon>
        <taxon>Spermatophyta</taxon>
        <taxon>Magnoliopsida</taxon>
        <taxon>Ranunculales</taxon>
        <taxon>Ranunculaceae</taxon>
        <taxon>Coptidoideae</taxon>
        <taxon>Coptis</taxon>
    </lineage>
</organism>
<protein>
    <submittedName>
        <fullName evidence="7">Uncharacterized protein</fullName>
    </submittedName>
</protein>
<evidence type="ECO:0000256" key="4">
    <source>
        <dbReference type="PROSITE-ProRule" id="PRU00282"/>
    </source>
</evidence>
<feature type="region of interest" description="Disordered" evidence="6">
    <location>
        <begin position="217"/>
        <end position="273"/>
    </location>
</feature>
<keyword evidence="5" id="KW-0813">Transport</keyword>
<dbReference type="AlphaFoldDB" id="A0A835I9X9"/>
<feature type="compositionally biased region" description="Polar residues" evidence="6">
    <location>
        <begin position="264"/>
        <end position="273"/>
    </location>
</feature>
<keyword evidence="3 4" id="KW-0472">Membrane</keyword>
<dbReference type="InterPro" id="IPR023395">
    <property type="entry name" value="MCP_dom_sf"/>
</dbReference>
<name>A0A835I9X9_9MAGN</name>
<evidence type="ECO:0000256" key="3">
    <source>
        <dbReference type="ARBA" id="ARBA00023136"/>
    </source>
</evidence>
<dbReference type="InterPro" id="IPR018108">
    <property type="entry name" value="MCP_transmembrane"/>
</dbReference>
<dbReference type="Gene3D" id="1.50.40.10">
    <property type="entry name" value="Mitochondrial carrier domain"/>
    <property type="match status" value="1"/>
</dbReference>
<evidence type="ECO:0000256" key="5">
    <source>
        <dbReference type="RuleBase" id="RU000488"/>
    </source>
</evidence>
<accession>A0A835I9X9</accession>
<dbReference type="PROSITE" id="PS50920">
    <property type="entry name" value="SOLCAR"/>
    <property type="match status" value="1"/>
</dbReference>
<dbReference type="EMBL" id="JADFTS010000003">
    <property type="protein sequence ID" value="KAF9612432.1"/>
    <property type="molecule type" value="Genomic_DNA"/>
</dbReference>
<proteinExistence type="inferred from homology"/>
<evidence type="ECO:0000256" key="2">
    <source>
        <dbReference type="ARBA" id="ARBA00022692"/>
    </source>
</evidence>
<reference evidence="7 8" key="1">
    <citation type="submission" date="2020-10" db="EMBL/GenBank/DDBJ databases">
        <title>The Coptis chinensis genome and diversification of protoberbering-type alkaloids.</title>
        <authorList>
            <person name="Wang B."/>
            <person name="Shu S."/>
            <person name="Song C."/>
            <person name="Liu Y."/>
        </authorList>
    </citation>
    <scope>NUCLEOTIDE SEQUENCE [LARGE SCALE GENOMIC DNA]</scope>
    <source>
        <strain evidence="7">HL-2020</strain>
        <tissue evidence="7">Leaf</tissue>
    </source>
</reference>
<evidence type="ECO:0000256" key="6">
    <source>
        <dbReference type="SAM" id="MobiDB-lite"/>
    </source>
</evidence>
<dbReference type="Proteomes" id="UP000631114">
    <property type="component" value="Unassembled WGS sequence"/>
</dbReference>
<evidence type="ECO:0000256" key="1">
    <source>
        <dbReference type="ARBA" id="ARBA00004141"/>
    </source>
</evidence>
<comment type="caution">
    <text evidence="7">The sequence shown here is derived from an EMBL/GenBank/DDBJ whole genome shotgun (WGS) entry which is preliminary data.</text>
</comment>
<evidence type="ECO:0000313" key="7">
    <source>
        <dbReference type="EMBL" id="KAF9612432.1"/>
    </source>
</evidence>
<evidence type="ECO:0000313" key="8">
    <source>
        <dbReference type="Proteomes" id="UP000631114"/>
    </source>
</evidence>
<comment type="similarity">
    <text evidence="5">Belongs to the mitochondrial carrier (TC 2.A.29) family.</text>
</comment>
<dbReference type="GO" id="GO:0016020">
    <property type="term" value="C:membrane"/>
    <property type="evidence" value="ECO:0007669"/>
    <property type="project" value="UniProtKB-SubCell"/>
</dbReference>
<feature type="repeat" description="Solcar" evidence="4">
    <location>
        <begin position="56"/>
        <end position="141"/>
    </location>
</feature>
<gene>
    <name evidence="7" type="ORF">IFM89_000180</name>
</gene>
<keyword evidence="8" id="KW-1185">Reference proteome</keyword>
<keyword evidence="2 4" id="KW-0812">Transmembrane</keyword>
<dbReference type="SUPFAM" id="SSF103506">
    <property type="entry name" value="Mitochondrial carrier"/>
    <property type="match status" value="1"/>
</dbReference>
<dbReference type="Pfam" id="PF00153">
    <property type="entry name" value="Mito_carr"/>
    <property type="match status" value="1"/>
</dbReference>